<accession>A0A1C6Z7P6</accession>
<dbReference type="AlphaFoldDB" id="A0A1C6Z7P6"/>
<feature type="signal peptide" evidence="1">
    <location>
        <begin position="1"/>
        <end position="23"/>
    </location>
</feature>
<evidence type="ECO:0000256" key="1">
    <source>
        <dbReference type="SAM" id="SignalP"/>
    </source>
</evidence>
<dbReference type="Proteomes" id="UP000094844">
    <property type="component" value="Unassembled WGS sequence"/>
</dbReference>
<dbReference type="EMBL" id="FMIQ01000088">
    <property type="protein sequence ID" value="SCM55088.1"/>
    <property type="molecule type" value="Genomic_DNA"/>
</dbReference>
<feature type="chain" id="PRO_5008751973" evidence="1">
    <location>
        <begin position="24"/>
        <end position="313"/>
    </location>
</feature>
<keyword evidence="1" id="KW-0732">Signal</keyword>
<proteinExistence type="predicted"/>
<sequence length="313" mass="34515">MKKIIIATSSLLALIFSGGGSVAADMAPSLSYDKDTQVIKSSDGAISIKFEERDEGNSSYYFDYFGGLPSVVHDSNSLNSYSVYSIIDSDKREPGIKCIYIDFKSGNNGVASKEGHCGLDLKGVEHLSFSGDEGDEIVNNIIEKNDAIDTSYLTKGKLKYLPIMMFQSKSQYVYKLYETSKDLSDGSYKIISCNNDGDACEVYSNNAWVVFNDAVGVNVIFEEIKKVNGNSIIDKASPDEMSDNVKKYLPFNIKSPKAYLRLPSGEKLKSYLIQGDKITLLTIDNSICSIRYINSKNKSLDGNVTCSDLNLYN</sequence>
<name>A0A1C6Z7P6_HAFAL</name>
<protein>
    <submittedName>
        <fullName evidence="2">Uncharacterized protein</fullName>
    </submittedName>
</protein>
<evidence type="ECO:0000313" key="2">
    <source>
        <dbReference type="EMBL" id="SCM55088.1"/>
    </source>
</evidence>
<reference evidence="2 3" key="1">
    <citation type="submission" date="2016-09" db="EMBL/GenBank/DDBJ databases">
        <authorList>
            <person name="Capua I."/>
            <person name="De Benedictis P."/>
            <person name="Joannis T."/>
            <person name="Lombin L.H."/>
            <person name="Cattoli G."/>
        </authorList>
    </citation>
    <scope>NUCLEOTIDE SEQUENCE [LARGE SCALE GENOMIC DNA]</scope>
    <source>
        <strain evidence="2 3">GB001</strain>
    </source>
</reference>
<organism evidence="2 3">
    <name type="scientific">Hafnia alvei</name>
    <dbReference type="NCBI Taxonomy" id="569"/>
    <lineage>
        <taxon>Bacteria</taxon>
        <taxon>Pseudomonadati</taxon>
        <taxon>Pseudomonadota</taxon>
        <taxon>Gammaproteobacteria</taxon>
        <taxon>Enterobacterales</taxon>
        <taxon>Hafniaceae</taxon>
        <taxon>Hafnia</taxon>
    </lineage>
</organism>
<dbReference type="RefSeq" id="WP_247650284.1">
    <property type="nucleotide sequence ID" value="NZ_FMIQ01000088.1"/>
</dbReference>
<gene>
    <name evidence="2" type="ORF">BN1044_04602</name>
</gene>
<evidence type="ECO:0000313" key="3">
    <source>
        <dbReference type="Proteomes" id="UP000094844"/>
    </source>
</evidence>